<organism evidence="3">
    <name type="scientific">hydrothermal vent metagenome</name>
    <dbReference type="NCBI Taxonomy" id="652676"/>
    <lineage>
        <taxon>unclassified sequences</taxon>
        <taxon>metagenomes</taxon>
        <taxon>ecological metagenomes</taxon>
    </lineage>
</organism>
<sequence length="492" mass="55323">MAESENQTQGAESAVEEVSLLDQIMEQTRLKPADEGYDVAKKGVEAFISDLLLPHREGEKVEQKLVDKFIAEIDSKISSQVDEVLHHKTFQTLEASWRSLKMLVDQTDFRENIKIELVSATKDEMLEDFEDAPDVTKSGLYKHIYTAEYGQFGGKPIGAIISDYSFGPGAQDIKLLQQLGSVSAMSHAPFIGSAGPEFFGVESFEDLPNLKDLEAIFEGPQFAKWNSFRESDDARNVGLTAPRFLLRSPYGEENPVKAFSYTENVDSSKKSFLWGNASFAFAANLSKSFAKYRWCPNIIGPKSGGAVENLPIHKYTENGEIKTMAPVEVMLSDRREFELAEQGFIGLTLRKGTDNASFFSANSCQKPKYFGNTPEAKQAETNFKLGTELPYLFVINRIAHYIKVLQRENIGSWKTRSELDRELNNWIRQFVADQDNPPAAVRSRRPLREAEIIVTDDEGNPGWFRVEMNVRPHFKYMGASFTLSLAGKLDKT</sequence>
<accession>A0A3B1ABT0</accession>
<reference evidence="3" key="1">
    <citation type="submission" date="2018-06" db="EMBL/GenBank/DDBJ databases">
        <authorList>
            <person name="Zhirakovskaya E."/>
        </authorList>
    </citation>
    <scope>NUCLEOTIDE SEQUENCE</scope>
</reference>
<dbReference type="Pfam" id="PF18945">
    <property type="entry name" value="VipB_2"/>
    <property type="match status" value="1"/>
</dbReference>
<dbReference type="PANTHER" id="PTHR35565">
    <property type="entry name" value="CYTOPLASMIC PROTEIN-RELATED"/>
    <property type="match status" value="1"/>
</dbReference>
<dbReference type="InterPro" id="IPR044032">
    <property type="entry name" value="TssC1_C"/>
</dbReference>
<dbReference type="EMBL" id="UOFV01000253">
    <property type="protein sequence ID" value="VAX01442.1"/>
    <property type="molecule type" value="Genomic_DNA"/>
</dbReference>
<dbReference type="NCBIfam" id="TIGR03355">
    <property type="entry name" value="VI_chp_2"/>
    <property type="match status" value="1"/>
</dbReference>
<protein>
    <submittedName>
        <fullName evidence="3">Uncharacterized protein ImpC</fullName>
    </submittedName>
</protein>
<dbReference type="InterPro" id="IPR044031">
    <property type="entry name" value="TssC1_N"/>
</dbReference>
<name>A0A3B1ABT0_9ZZZZ</name>
<dbReference type="PANTHER" id="PTHR35565:SF1">
    <property type="entry name" value="TYPE VI SECRETION SYSTEM CONTRACTILE SHEATH LARGE SUBUNIT"/>
    <property type="match status" value="1"/>
</dbReference>
<evidence type="ECO:0000313" key="3">
    <source>
        <dbReference type="EMBL" id="VAX01442.1"/>
    </source>
</evidence>
<proteinExistence type="predicted"/>
<feature type="domain" description="TssC1 C-terminal" evidence="2">
    <location>
        <begin position="378"/>
        <end position="489"/>
    </location>
</feature>
<dbReference type="AlphaFoldDB" id="A0A3B1ABT0"/>
<evidence type="ECO:0000259" key="1">
    <source>
        <dbReference type="Pfam" id="PF05943"/>
    </source>
</evidence>
<dbReference type="Pfam" id="PF05943">
    <property type="entry name" value="VipB"/>
    <property type="match status" value="1"/>
</dbReference>
<gene>
    <name evidence="3" type="ORF">MNBD_GAMMA19-857</name>
</gene>
<feature type="domain" description="TssC1 N-terminal" evidence="1">
    <location>
        <begin position="67"/>
        <end position="365"/>
    </location>
</feature>
<evidence type="ECO:0000259" key="2">
    <source>
        <dbReference type="Pfam" id="PF18945"/>
    </source>
</evidence>
<dbReference type="InterPro" id="IPR010269">
    <property type="entry name" value="T6SS_TssC-like"/>
</dbReference>